<organism evidence="1">
    <name type="scientific">Pyrodinium bahamense</name>
    <dbReference type="NCBI Taxonomy" id="73915"/>
    <lineage>
        <taxon>Eukaryota</taxon>
        <taxon>Sar</taxon>
        <taxon>Alveolata</taxon>
        <taxon>Dinophyceae</taxon>
        <taxon>Gonyaulacales</taxon>
        <taxon>Pyrocystaceae</taxon>
        <taxon>Pyrodinium</taxon>
    </lineage>
</organism>
<protein>
    <submittedName>
        <fullName evidence="1">Uncharacterized protein</fullName>
    </submittedName>
</protein>
<sequence>MTAGLITVRLPIPAHLPEQVQRDCVNLVDYGLRTTYKMQVVPFQLATPNGTHWVRISAQVYLEHQDFEYLASATLKLISQCVKRVSSEVEG</sequence>
<dbReference type="EMBL" id="HBEG01026459">
    <property type="protein sequence ID" value="CAD8362802.1"/>
    <property type="molecule type" value="Transcribed_RNA"/>
</dbReference>
<proteinExistence type="predicted"/>
<accession>A0A7S0AHL5</accession>
<reference evidence="1" key="1">
    <citation type="submission" date="2021-01" db="EMBL/GenBank/DDBJ databases">
        <authorList>
            <person name="Corre E."/>
            <person name="Pelletier E."/>
            <person name="Niang G."/>
            <person name="Scheremetjew M."/>
            <person name="Finn R."/>
            <person name="Kale V."/>
            <person name="Holt S."/>
            <person name="Cochrane G."/>
            <person name="Meng A."/>
            <person name="Brown T."/>
            <person name="Cohen L."/>
        </authorList>
    </citation>
    <scope>NUCLEOTIDE SEQUENCE</scope>
    <source>
        <strain evidence="1">Pbaha01</strain>
    </source>
</reference>
<dbReference type="AlphaFoldDB" id="A0A7S0AHL5"/>
<evidence type="ECO:0000313" key="1">
    <source>
        <dbReference type="EMBL" id="CAD8362802.1"/>
    </source>
</evidence>
<name>A0A7S0AHL5_9DINO</name>
<gene>
    <name evidence="1" type="ORF">PBAH0796_LOCUS16066</name>
</gene>